<dbReference type="Proteomes" id="UP000321258">
    <property type="component" value="Unassembled WGS sequence"/>
</dbReference>
<dbReference type="PANTHER" id="PTHR11410:SF0">
    <property type="entry name" value="ATP SYNTHASE SUBUNIT A"/>
    <property type="match status" value="1"/>
</dbReference>
<evidence type="ECO:0000256" key="3">
    <source>
        <dbReference type="ARBA" id="ARBA00022448"/>
    </source>
</evidence>
<evidence type="ECO:0000256" key="1">
    <source>
        <dbReference type="ARBA" id="ARBA00004141"/>
    </source>
</evidence>
<gene>
    <name evidence="11 13" type="primary">atpB</name>
    <name evidence="13" type="ORF">MHA02_05800</name>
</gene>
<feature type="transmembrane region" description="Helical" evidence="11">
    <location>
        <begin position="100"/>
        <end position="121"/>
    </location>
</feature>
<dbReference type="InterPro" id="IPR035908">
    <property type="entry name" value="F0_ATP_A_sf"/>
</dbReference>
<evidence type="ECO:0000256" key="5">
    <source>
        <dbReference type="ARBA" id="ARBA00022692"/>
    </source>
</evidence>
<keyword evidence="11" id="KW-1003">Cell membrane</keyword>
<feature type="transmembrane region" description="Helical" evidence="11">
    <location>
        <begin position="43"/>
        <end position="61"/>
    </location>
</feature>
<keyword evidence="4 11" id="KW-0138">CF(0)</keyword>
<name>A0A512IKM3_9HYPH</name>
<dbReference type="PRINTS" id="PR00123">
    <property type="entry name" value="ATPASEA"/>
</dbReference>
<keyword evidence="9 11" id="KW-0472">Membrane</keyword>
<dbReference type="GO" id="GO:0046933">
    <property type="term" value="F:proton-transporting ATP synthase activity, rotational mechanism"/>
    <property type="evidence" value="ECO:0007669"/>
    <property type="project" value="UniProtKB-UniRule"/>
</dbReference>
<sequence>MAGSIDPAHQVALRPDPIHQFELHSLVPFGHIGNQQIAFTQSALYMFAAVAVITLITIVATSSRSVVPGRMQSLAEIFYEFIADTVHQATGDEGKRFMPLVFSLFMFVLVLNLFGMIPYAFAVTSHLVVTFGLAALVIGVVVVFGVMKHGTHFFGLFVPSGVPKPLLALLVPIEIISFISRPISLSVRLFANVLAGHIAMKIFAFFVVGLFSAGAWGLLFPLPLFLTIALTALEFLVAALQAYVFATLTAIYLNDALHPGH</sequence>
<keyword evidence="6 11" id="KW-0375">Hydrogen ion transport</keyword>
<keyword evidence="5 11" id="KW-0812">Transmembrane</keyword>
<dbReference type="PANTHER" id="PTHR11410">
    <property type="entry name" value="ATP SYNTHASE SUBUNIT A"/>
    <property type="match status" value="1"/>
</dbReference>
<comment type="caution">
    <text evidence="13">The sequence shown here is derived from an EMBL/GenBank/DDBJ whole genome shotgun (WGS) entry which is preliminary data.</text>
</comment>
<dbReference type="SUPFAM" id="SSF81336">
    <property type="entry name" value="F1F0 ATP synthase subunit A"/>
    <property type="match status" value="1"/>
</dbReference>
<evidence type="ECO:0000313" key="13">
    <source>
        <dbReference type="EMBL" id="GEO98192.1"/>
    </source>
</evidence>
<dbReference type="RefSeq" id="WP_147076464.1">
    <property type="nucleotide sequence ID" value="NZ_BJZT01000005.1"/>
</dbReference>
<proteinExistence type="inferred from homology"/>
<dbReference type="Pfam" id="PF00119">
    <property type="entry name" value="ATP-synt_A"/>
    <property type="match status" value="1"/>
</dbReference>
<comment type="similarity">
    <text evidence="2 11 12">Belongs to the ATPase A chain family.</text>
</comment>
<dbReference type="PROSITE" id="PS00449">
    <property type="entry name" value="ATPASE_A"/>
    <property type="match status" value="1"/>
</dbReference>
<dbReference type="GO" id="GO:0005886">
    <property type="term" value="C:plasma membrane"/>
    <property type="evidence" value="ECO:0007669"/>
    <property type="project" value="UniProtKB-SubCell"/>
</dbReference>
<keyword evidence="3 11" id="KW-0813">Transport</keyword>
<reference evidence="13 14" key="1">
    <citation type="submission" date="2019-07" db="EMBL/GenBank/DDBJ databases">
        <title>Whole genome shotgun sequence of Methylobacterium haplocladii NBRC 107714.</title>
        <authorList>
            <person name="Hosoyama A."/>
            <person name="Uohara A."/>
            <person name="Ohji S."/>
            <person name="Ichikawa N."/>
        </authorList>
    </citation>
    <scope>NUCLEOTIDE SEQUENCE [LARGE SCALE GENOMIC DNA]</scope>
    <source>
        <strain evidence="13 14">NBRC 107714</strain>
    </source>
</reference>
<feature type="transmembrane region" description="Helical" evidence="11">
    <location>
        <begin position="202"/>
        <end position="222"/>
    </location>
</feature>
<keyword evidence="8 11" id="KW-0406">Ion transport</keyword>
<dbReference type="GO" id="GO:0045259">
    <property type="term" value="C:proton-transporting ATP synthase complex"/>
    <property type="evidence" value="ECO:0007669"/>
    <property type="project" value="UniProtKB-KW"/>
</dbReference>
<dbReference type="InterPro" id="IPR045083">
    <property type="entry name" value="ATP_synth_F0_asu_bact/mt"/>
</dbReference>
<evidence type="ECO:0000256" key="7">
    <source>
        <dbReference type="ARBA" id="ARBA00022989"/>
    </source>
</evidence>
<evidence type="ECO:0000256" key="11">
    <source>
        <dbReference type="HAMAP-Rule" id="MF_01393"/>
    </source>
</evidence>
<dbReference type="InterPro" id="IPR000568">
    <property type="entry name" value="ATP_synth_F0_asu"/>
</dbReference>
<dbReference type="InterPro" id="IPR023011">
    <property type="entry name" value="ATP_synth_F0_asu_AS"/>
</dbReference>
<keyword evidence="7 11" id="KW-1133">Transmembrane helix</keyword>
<evidence type="ECO:0000256" key="10">
    <source>
        <dbReference type="ARBA" id="ARBA00023310"/>
    </source>
</evidence>
<evidence type="ECO:0000256" key="2">
    <source>
        <dbReference type="ARBA" id="ARBA00006810"/>
    </source>
</evidence>
<dbReference type="CDD" id="cd00310">
    <property type="entry name" value="ATP-synt_Fo_a_6"/>
    <property type="match status" value="1"/>
</dbReference>
<dbReference type="OrthoDB" id="9809130at2"/>
<evidence type="ECO:0000256" key="9">
    <source>
        <dbReference type="ARBA" id="ARBA00023136"/>
    </source>
</evidence>
<evidence type="ECO:0000313" key="14">
    <source>
        <dbReference type="Proteomes" id="UP000321258"/>
    </source>
</evidence>
<protein>
    <recommendedName>
        <fullName evidence="11 12">ATP synthase subunit a</fullName>
    </recommendedName>
    <alternativeName>
        <fullName evidence="11">ATP synthase F0 sector subunit a</fullName>
    </alternativeName>
    <alternativeName>
        <fullName evidence="11">F-ATPase subunit 6</fullName>
    </alternativeName>
</protein>
<evidence type="ECO:0000256" key="6">
    <source>
        <dbReference type="ARBA" id="ARBA00022781"/>
    </source>
</evidence>
<evidence type="ECO:0000256" key="4">
    <source>
        <dbReference type="ARBA" id="ARBA00022547"/>
    </source>
</evidence>
<dbReference type="NCBIfam" id="TIGR01131">
    <property type="entry name" value="ATP_synt_6_or_A"/>
    <property type="match status" value="1"/>
</dbReference>
<accession>A0A512IKM3</accession>
<evidence type="ECO:0000256" key="12">
    <source>
        <dbReference type="RuleBase" id="RU000483"/>
    </source>
</evidence>
<feature type="transmembrane region" description="Helical" evidence="11">
    <location>
        <begin position="228"/>
        <end position="253"/>
    </location>
</feature>
<evidence type="ECO:0000256" key="8">
    <source>
        <dbReference type="ARBA" id="ARBA00023065"/>
    </source>
</evidence>
<keyword evidence="10 11" id="KW-0066">ATP synthesis</keyword>
<dbReference type="EMBL" id="BJZT01000005">
    <property type="protein sequence ID" value="GEO98192.1"/>
    <property type="molecule type" value="Genomic_DNA"/>
</dbReference>
<keyword evidence="14" id="KW-1185">Reference proteome</keyword>
<dbReference type="HAMAP" id="MF_01393">
    <property type="entry name" value="ATP_synth_a_bact"/>
    <property type="match status" value="1"/>
</dbReference>
<dbReference type="NCBIfam" id="NF004482">
    <property type="entry name" value="PRK05815.2-4"/>
    <property type="match status" value="1"/>
</dbReference>
<comment type="subcellular location">
    <subcellularLocation>
        <location evidence="11 12">Cell membrane</location>
        <topology evidence="11 12">Multi-pass membrane protein</topology>
    </subcellularLocation>
    <subcellularLocation>
        <location evidence="1">Membrane</location>
        <topology evidence="1">Multi-pass membrane protein</topology>
    </subcellularLocation>
</comment>
<dbReference type="Gene3D" id="1.20.120.220">
    <property type="entry name" value="ATP synthase, F0 complex, subunit A"/>
    <property type="match status" value="1"/>
</dbReference>
<dbReference type="AlphaFoldDB" id="A0A512IKM3"/>
<feature type="transmembrane region" description="Helical" evidence="11">
    <location>
        <begin position="128"/>
        <end position="147"/>
    </location>
</feature>
<comment type="function">
    <text evidence="11 12">Key component of the proton channel; it plays a direct role in the translocation of protons across the membrane.</text>
</comment>
<organism evidence="13 14">
    <name type="scientific">Methylobacterium haplocladii</name>
    <dbReference type="NCBI Taxonomy" id="1176176"/>
    <lineage>
        <taxon>Bacteria</taxon>
        <taxon>Pseudomonadati</taxon>
        <taxon>Pseudomonadota</taxon>
        <taxon>Alphaproteobacteria</taxon>
        <taxon>Hyphomicrobiales</taxon>
        <taxon>Methylobacteriaceae</taxon>
        <taxon>Methylobacterium</taxon>
    </lineage>
</organism>